<comment type="catalytic activity">
    <reaction evidence="4 5">
        <text>L-glutamine + H2O = L-glutamate + NH4(+)</text>
        <dbReference type="Rhea" id="RHEA:15889"/>
        <dbReference type="ChEBI" id="CHEBI:15377"/>
        <dbReference type="ChEBI" id="CHEBI:28938"/>
        <dbReference type="ChEBI" id="CHEBI:29985"/>
        <dbReference type="ChEBI" id="CHEBI:58359"/>
        <dbReference type="EC" id="3.5.1.2"/>
    </reaction>
</comment>
<name>A0AAV5B5R3_9ACTN</name>
<dbReference type="EMBL" id="BQKC01000001">
    <property type="protein sequence ID" value="GJM55918.1"/>
    <property type="molecule type" value="Genomic_DNA"/>
</dbReference>
<feature type="binding site" evidence="5">
    <location>
        <position position="98"/>
    </location>
    <ligand>
        <name>substrate</name>
    </ligand>
</feature>
<keyword evidence="3 5" id="KW-0378">Hydrolase</keyword>
<evidence type="ECO:0000256" key="2">
    <source>
        <dbReference type="ARBA" id="ARBA00012918"/>
    </source>
</evidence>
<dbReference type="AlphaFoldDB" id="A0AAV5B5R3"/>
<evidence type="ECO:0000313" key="6">
    <source>
        <dbReference type="EMBL" id="GJM55918.1"/>
    </source>
</evidence>
<organism evidence="6 7">
    <name type="scientific">Granulimonas faecalis</name>
    <dbReference type="NCBI Taxonomy" id="2894155"/>
    <lineage>
        <taxon>Bacteria</taxon>
        <taxon>Bacillati</taxon>
        <taxon>Actinomycetota</taxon>
        <taxon>Coriobacteriia</taxon>
        <taxon>Coriobacteriales</taxon>
        <taxon>Kribbibacteriaceae</taxon>
        <taxon>Granulimonas</taxon>
    </lineage>
</organism>
<sequence length="292" mass="30476">MKGPDEGRDYIPYLANIDSSLFGLSVCLVDGTCFSLGDAAHPFGVESISKVFTAALILKQLGPEAVREKIGADATGLPFNSIMAIILENHSPSTPLVNAGAISACSLVEPTGNFDAKWAAILQNFEDLCGSPVSLIDELYRSESATNFDNRSIAWLLRDYGRIYDDVDLSLDLYTRQCSLAVTAEQLAHAAATIANGGVSPTGGKEVLSADLARKLTSLICTVGFYQSTGDWLYRTGIPAKSGVGGGILAVVPGVMGIGAFAPPLDAAGNSVRGQEAVAALGEELGLNVFQG</sequence>
<dbReference type="PANTHER" id="PTHR12544">
    <property type="entry name" value="GLUTAMINASE"/>
    <property type="match status" value="1"/>
</dbReference>
<feature type="binding site" evidence="5">
    <location>
        <position position="174"/>
    </location>
    <ligand>
        <name>substrate</name>
    </ligand>
</feature>
<dbReference type="EC" id="3.5.1.2" evidence="2 5"/>
<reference evidence="6" key="1">
    <citation type="journal article" date="2022" name="Int. J. Syst. Evol. Microbiol.">
        <title>Granulimonas faecalis gen. nov., sp. nov., and Leptogranulimonas caecicola gen. nov., sp. nov., novel lactate-producing Atopobiaceae bacteria isolated from mouse intestines, and an emended description of the family Atopobiaceae.</title>
        <authorList>
            <person name="Morinaga K."/>
            <person name="Kusada H."/>
            <person name="Sakamoto S."/>
            <person name="Murakami T."/>
            <person name="Toyoda A."/>
            <person name="Mori H."/>
            <person name="Meng X.Y."/>
            <person name="Takashino M."/>
            <person name="Murotomi K."/>
            <person name="Tamaki H."/>
        </authorList>
    </citation>
    <scope>NUCLEOTIDE SEQUENCE</scope>
    <source>
        <strain evidence="6">OPF53</strain>
    </source>
</reference>
<dbReference type="SUPFAM" id="SSF56601">
    <property type="entry name" value="beta-lactamase/transpeptidase-like"/>
    <property type="match status" value="1"/>
</dbReference>
<gene>
    <name evidence="5 6" type="primary">glsA</name>
    <name evidence="6" type="ORF">ATOP_15730</name>
</gene>
<proteinExistence type="inferred from homology"/>
<accession>A0AAV5B5R3</accession>
<evidence type="ECO:0000256" key="3">
    <source>
        <dbReference type="ARBA" id="ARBA00022801"/>
    </source>
</evidence>
<dbReference type="InterPro" id="IPR012338">
    <property type="entry name" value="Beta-lactam/transpept-like"/>
</dbReference>
<dbReference type="Proteomes" id="UP001055025">
    <property type="component" value="Unassembled WGS sequence"/>
</dbReference>
<keyword evidence="5" id="KW-0007">Acetylation</keyword>
<dbReference type="NCBIfam" id="TIGR03814">
    <property type="entry name" value="Gln_ase"/>
    <property type="match status" value="1"/>
</dbReference>
<feature type="binding site" evidence="5">
    <location>
        <position position="143"/>
    </location>
    <ligand>
        <name>substrate</name>
    </ligand>
</feature>
<comment type="subunit">
    <text evidence="5">Homotetramer.</text>
</comment>
<feature type="binding site" evidence="5">
    <location>
        <position position="47"/>
    </location>
    <ligand>
        <name>substrate</name>
    </ligand>
</feature>
<dbReference type="RefSeq" id="WP_265590963.1">
    <property type="nucleotide sequence ID" value="NZ_BQKC01000001.1"/>
</dbReference>
<comment type="caution">
    <text evidence="6">The sequence shown here is derived from an EMBL/GenBank/DDBJ whole genome shotgun (WGS) entry which is preliminary data.</text>
</comment>
<keyword evidence="7" id="KW-1185">Reference proteome</keyword>
<dbReference type="InterPro" id="IPR015868">
    <property type="entry name" value="Glutaminase"/>
</dbReference>
<feature type="binding site" evidence="5">
    <location>
        <position position="226"/>
    </location>
    <ligand>
        <name>substrate</name>
    </ligand>
</feature>
<comment type="similarity">
    <text evidence="1 5">Belongs to the glutaminase family.</text>
</comment>
<evidence type="ECO:0000256" key="1">
    <source>
        <dbReference type="ARBA" id="ARBA00011076"/>
    </source>
</evidence>
<dbReference type="Pfam" id="PF04960">
    <property type="entry name" value="Glutaminase"/>
    <property type="match status" value="1"/>
</dbReference>
<dbReference type="Gene3D" id="3.40.710.10">
    <property type="entry name" value="DD-peptidase/beta-lactamase superfamily"/>
    <property type="match status" value="1"/>
</dbReference>
<dbReference type="GO" id="GO:0006543">
    <property type="term" value="P:L-glutamine catabolic process"/>
    <property type="evidence" value="ECO:0007669"/>
    <property type="project" value="TreeGrafter"/>
</dbReference>
<evidence type="ECO:0000256" key="4">
    <source>
        <dbReference type="ARBA" id="ARBA00049534"/>
    </source>
</evidence>
<feature type="binding site" evidence="5">
    <location>
        <position position="244"/>
    </location>
    <ligand>
        <name>substrate</name>
    </ligand>
</feature>
<dbReference type="NCBIfam" id="NF009020">
    <property type="entry name" value="PRK12356.1"/>
    <property type="match status" value="1"/>
</dbReference>
<protein>
    <recommendedName>
        <fullName evidence="2 5">Glutaminase</fullName>
        <ecNumber evidence="2 5">3.5.1.2</ecNumber>
    </recommendedName>
</protein>
<dbReference type="GO" id="GO:0006537">
    <property type="term" value="P:glutamate biosynthetic process"/>
    <property type="evidence" value="ECO:0007669"/>
    <property type="project" value="TreeGrafter"/>
</dbReference>
<dbReference type="PANTHER" id="PTHR12544:SF48">
    <property type="entry name" value="GLUTAMINASE 1"/>
    <property type="match status" value="1"/>
</dbReference>
<dbReference type="HAMAP" id="MF_00313">
    <property type="entry name" value="Glutaminase"/>
    <property type="match status" value="1"/>
</dbReference>
<evidence type="ECO:0000313" key="7">
    <source>
        <dbReference type="Proteomes" id="UP001055025"/>
    </source>
</evidence>
<evidence type="ECO:0000256" key="5">
    <source>
        <dbReference type="HAMAP-Rule" id="MF_00313"/>
    </source>
</evidence>
<feature type="binding site" evidence="5">
    <location>
        <position position="150"/>
    </location>
    <ligand>
        <name>substrate</name>
    </ligand>
</feature>
<dbReference type="GO" id="GO:0004359">
    <property type="term" value="F:glutaminase activity"/>
    <property type="evidence" value="ECO:0007669"/>
    <property type="project" value="UniProtKB-UniRule"/>
</dbReference>